<evidence type="ECO:0000313" key="12">
    <source>
        <dbReference type="Proteomes" id="UP001234343"/>
    </source>
</evidence>
<evidence type="ECO:0000256" key="2">
    <source>
        <dbReference type="ARBA" id="ARBA00009813"/>
    </source>
</evidence>
<protein>
    <recommendedName>
        <fullName evidence="7">Thiol:disulfide interchange protein</fullName>
    </recommendedName>
</protein>
<evidence type="ECO:0000259" key="9">
    <source>
        <dbReference type="Pfam" id="PF10411"/>
    </source>
</evidence>
<keyword evidence="3 7" id="KW-0732">Signal</keyword>
<feature type="domain" description="Disulphide bond isomerase DsbC/G N-terminal" evidence="9">
    <location>
        <begin position="49"/>
        <end position="116"/>
    </location>
</feature>
<dbReference type="InterPro" id="IPR033954">
    <property type="entry name" value="DiS-bond_Isoase_DsbC/G"/>
</dbReference>
<feature type="region of interest" description="Disordered" evidence="8">
    <location>
        <begin position="30"/>
        <end position="53"/>
    </location>
</feature>
<dbReference type="PROSITE" id="PS51257">
    <property type="entry name" value="PROKAR_LIPOPROTEIN"/>
    <property type="match status" value="1"/>
</dbReference>
<dbReference type="CDD" id="cd03020">
    <property type="entry name" value="DsbA_DsbC_DsbG"/>
    <property type="match status" value="1"/>
</dbReference>
<comment type="similarity">
    <text evidence="2 7">Belongs to the thioredoxin family. DsbC subfamily.</text>
</comment>
<dbReference type="InterPro" id="IPR018950">
    <property type="entry name" value="DiS-bond_isomerase_DsbC/G_N"/>
</dbReference>
<dbReference type="RefSeq" id="WP_289366483.1">
    <property type="nucleotide sequence ID" value="NZ_JAUCBP010000012.1"/>
</dbReference>
<dbReference type="Pfam" id="PF13098">
    <property type="entry name" value="Thioredoxin_2"/>
    <property type="match status" value="1"/>
</dbReference>
<dbReference type="Gene3D" id="3.10.450.70">
    <property type="entry name" value="Disulphide bond isomerase, DsbC/G, N-terminal"/>
    <property type="match status" value="1"/>
</dbReference>
<keyword evidence="12" id="KW-1185">Reference proteome</keyword>
<dbReference type="NCBIfam" id="NF008129">
    <property type="entry name" value="PRK10877.1"/>
    <property type="match status" value="1"/>
</dbReference>
<evidence type="ECO:0000256" key="5">
    <source>
        <dbReference type="ARBA" id="ARBA00023157"/>
    </source>
</evidence>
<comment type="subcellular location">
    <subcellularLocation>
        <location evidence="1 7">Periplasm</location>
    </subcellularLocation>
</comment>
<dbReference type="InterPro" id="IPR009094">
    <property type="entry name" value="DiS-bond_isomerase_DsbC/G_N_sf"/>
</dbReference>
<keyword evidence="5" id="KW-1015">Disulfide bond</keyword>
<dbReference type="InterPro" id="IPR036249">
    <property type="entry name" value="Thioredoxin-like_sf"/>
</dbReference>
<dbReference type="Gene3D" id="3.40.30.10">
    <property type="entry name" value="Glutaredoxin"/>
    <property type="match status" value="1"/>
</dbReference>
<dbReference type="EMBL" id="JAUCBP010000012">
    <property type="protein sequence ID" value="MDM7861814.1"/>
    <property type="molecule type" value="Genomic_DNA"/>
</dbReference>
<dbReference type="InterPro" id="IPR012336">
    <property type="entry name" value="Thioredoxin-like_fold"/>
</dbReference>
<dbReference type="PANTHER" id="PTHR35272:SF3">
    <property type="entry name" value="THIOL:DISULFIDE INTERCHANGE PROTEIN DSBC"/>
    <property type="match status" value="1"/>
</dbReference>
<keyword evidence="4 7" id="KW-0574">Periplasm</keyword>
<evidence type="ECO:0000313" key="11">
    <source>
        <dbReference type="EMBL" id="MDM7861814.1"/>
    </source>
</evidence>
<feature type="signal peptide" evidence="7">
    <location>
        <begin position="1"/>
        <end position="22"/>
    </location>
</feature>
<dbReference type="InterPro" id="IPR051470">
    <property type="entry name" value="Thiol:disulfide_interchange"/>
</dbReference>
<dbReference type="SUPFAM" id="SSF54423">
    <property type="entry name" value="DsbC/DsbG N-terminal domain-like"/>
    <property type="match status" value="1"/>
</dbReference>
<evidence type="ECO:0000256" key="6">
    <source>
        <dbReference type="ARBA" id="ARBA00023284"/>
    </source>
</evidence>
<evidence type="ECO:0000256" key="1">
    <source>
        <dbReference type="ARBA" id="ARBA00004418"/>
    </source>
</evidence>
<feature type="chain" id="PRO_5044967062" description="Thiol:disulfide interchange protein" evidence="7">
    <location>
        <begin position="23"/>
        <end position="267"/>
    </location>
</feature>
<accession>A0ABT7T0N9</accession>
<name>A0ABT7T0N9_9ALTE</name>
<dbReference type="GO" id="GO:0003756">
    <property type="term" value="F:protein disulfide isomerase activity"/>
    <property type="evidence" value="ECO:0007669"/>
    <property type="project" value="UniProtKB-EC"/>
</dbReference>
<evidence type="ECO:0000256" key="3">
    <source>
        <dbReference type="ARBA" id="ARBA00022729"/>
    </source>
</evidence>
<evidence type="ECO:0000256" key="8">
    <source>
        <dbReference type="SAM" id="MobiDB-lite"/>
    </source>
</evidence>
<reference evidence="11 12" key="1">
    <citation type="submission" date="2023-06" db="EMBL/GenBank/DDBJ databases">
        <title>Alteromonas sp. ASW11-36 isolated from intertidal sand.</title>
        <authorList>
            <person name="Li Y."/>
        </authorList>
    </citation>
    <scope>NUCLEOTIDE SEQUENCE [LARGE SCALE GENOMIC DNA]</scope>
    <source>
        <strain evidence="11 12">ASW11-36</strain>
    </source>
</reference>
<keyword evidence="11" id="KW-0413">Isomerase</keyword>
<evidence type="ECO:0000256" key="7">
    <source>
        <dbReference type="RuleBase" id="RU364038"/>
    </source>
</evidence>
<evidence type="ECO:0000256" key="4">
    <source>
        <dbReference type="ARBA" id="ARBA00022764"/>
    </source>
</evidence>
<comment type="function">
    <text evidence="7">Required for disulfide bond formation in some periplasmic proteins. Acts by transferring its disulfide bond to other proteins and is reduced in the process.</text>
</comment>
<dbReference type="Pfam" id="PF10411">
    <property type="entry name" value="DsbC_N"/>
    <property type="match status" value="1"/>
</dbReference>
<sequence>MKLKVFSVTVLLTALLTTSACADDPQVDEQLDTASGDQSVVKKEPQSTASEQKTMQQVLSKIQGQLSIPITAIAESPVNGLLQLTTARGLFYASEDGQFLLRANVYNLDQGMRNETELAMTGLRLDGLAEFEGQTIDFKAENEKYVISVFTDITCGYCRKLHREIEEFNDLGITVRYLAFPRAGLNSQGYADMVSVWCAANPQNAMTAAKLSDSIDAAECANSVADQYRFGQQIGVTGTPNIIMPNGTIIPGYQPAKVLEQAIKDNS</sequence>
<feature type="domain" description="Thioredoxin-like fold" evidence="10">
    <location>
        <begin position="140"/>
        <end position="262"/>
    </location>
</feature>
<dbReference type="InterPro" id="IPR017937">
    <property type="entry name" value="Thioredoxin_CS"/>
</dbReference>
<comment type="caution">
    <text evidence="11">The sequence shown here is derived from an EMBL/GenBank/DDBJ whole genome shotgun (WGS) entry which is preliminary data.</text>
</comment>
<keyword evidence="6 7" id="KW-0676">Redox-active center</keyword>
<proteinExistence type="inferred from homology"/>
<dbReference type="Proteomes" id="UP001234343">
    <property type="component" value="Unassembled WGS sequence"/>
</dbReference>
<dbReference type="PANTHER" id="PTHR35272">
    <property type="entry name" value="THIOL:DISULFIDE INTERCHANGE PROTEIN DSBC-RELATED"/>
    <property type="match status" value="1"/>
</dbReference>
<dbReference type="SUPFAM" id="SSF52833">
    <property type="entry name" value="Thioredoxin-like"/>
    <property type="match status" value="1"/>
</dbReference>
<gene>
    <name evidence="11" type="primary">dsbC</name>
    <name evidence="11" type="ORF">QTP81_14520</name>
</gene>
<dbReference type="PROSITE" id="PS00194">
    <property type="entry name" value="THIOREDOXIN_1"/>
    <property type="match status" value="1"/>
</dbReference>
<evidence type="ECO:0000259" key="10">
    <source>
        <dbReference type="Pfam" id="PF13098"/>
    </source>
</evidence>
<organism evidence="11 12">
    <name type="scientific">Alteromonas arenosi</name>
    <dbReference type="NCBI Taxonomy" id="3055817"/>
    <lineage>
        <taxon>Bacteria</taxon>
        <taxon>Pseudomonadati</taxon>
        <taxon>Pseudomonadota</taxon>
        <taxon>Gammaproteobacteria</taxon>
        <taxon>Alteromonadales</taxon>
        <taxon>Alteromonadaceae</taxon>
        <taxon>Alteromonas/Salinimonas group</taxon>
        <taxon>Alteromonas</taxon>
    </lineage>
</organism>